<dbReference type="STRING" id="7998.ENSIPUP00000020915"/>
<proteinExistence type="predicted"/>
<dbReference type="OMA" id="EFPPACD"/>
<evidence type="ECO:0000256" key="1">
    <source>
        <dbReference type="SAM" id="Phobius"/>
    </source>
</evidence>
<organism evidence="2 3">
    <name type="scientific">Ictalurus punctatus</name>
    <name type="common">Channel catfish</name>
    <name type="synonym">Silurus punctatus</name>
    <dbReference type="NCBI Taxonomy" id="7998"/>
    <lineage>
        <taxon>Eukaryota</taxon>
        <taxon>Metazoa</taxon>
        <taxon>Chordata</taxon>
        <taxon>Craniata</taxon>
        <taxon>Vertebrata</taxon>
        <taxon>Euteleostomi</taxon>
        <taxon>Actinopterygii</taxon>
        <taxon>Neopterygii</taxon>
        <taxon>Teleostei</taxon>
        <taxon>Ostariophysi</taxon>
        <taxon>Siluriformes</taxon>
        <taxon>Ictaluridae</taxon>
        <taxon>Ictalurus</taxon>
    </lineage>
</organism>
<dbReference type="Proteomes" id="UP000221080">
    <property type="component" value="Chromosome 27"/>
</dbReference>
<evidence type="ECO:0000313" key="2">
    <source>
        <dbReference type="Proteomes" id="UP000221080"/>
    </source>
</evidence>
<dbReference type="RefSeq" id="XP_017313981.1">
    <property type="nucleotide sequence ID" value="XM_017458492.3"/>
</dbReference>
<keyword evidence="1" id="KW-1133">Transmembrane helix</keyword>
<dbReference type="KEGG" id="ipu:108259225"/>
<evidence type="ECO:0000313" key="3">
    <source>
        <dbReference type="RefSeq" id="XP_017313981.1"/>
    </source>
</evidence>
<keyword evidence="1" id="KW-0812">Transmembrane</keyword>
<gene>
    <name evidence="3 4" type="primary">bean1</name>
</gene>
<accession>A0A2D0Q8D7</accession>
<sequence>MIVAVTMCVFVSPLVVAGIVIGLVLFLSLIIIIIGSMRKRKHSHLNTDAADGFSFGGSTGELRSDCVDEFPPAFDFDSYTETIPIPQISAGYPDPPPRYDECVGRDATQIFTPTDDPPPYSHTSHTYPCTEGAELPEGTSWWSAHAHAGSIHPIRFQDVSPVFVLSLDELPPYEAVMEQQNRTIPLIANDDVKHTAE</sequence>
<dbReference type="PANTHER" id="PTHR36464">
    <property type="entry name" value="PROTEIN BEAN1"/>
    <property type="match status" value="1"/>
</dbReference>
<dbReference type="AlphaFoldDB" id="A0A2D0Q8D7"/>
<keyword evidence="1" id="KW-0472">Membrane</keyword>
<dbReference type="OrthoDB" id="9085892at2759"/>
<name>A0A2D0Q8D7_ICTPU</name>
<reference evidence="2" key="1">
    <citation type="journal article" date="2016" name="Nat. Commun.">
        <title>The channel catfish genome sequence provides insights into the evolution of scale formation in teleosts.</title>
        <authorList>
            <person name="Liu Z."/>
            <person name="Liu S."/>
            <person name="Yao J."/>
            <person name="Bao L."/>
            <person name="Zhang J."/>
            <person name="Li Y."/>
            <person name="Jiang C."/>
            <person name="Sun L."/>
            <person name="Wang R."/>
            <person name="Zhang Y."/>
            <person name="Zhou T."/>
            <person name="Zeng Q."/>
            <person name="Fu Q."/>
            <person name="Gao S."/>
            <person name="Li N."/>
            <person name="Koren S."/>
            <person name="Jiang Y."/>
            <person name="Zimin A."/>
            <person name="Xu P."/>
            <person name="Phillippy A.M."/>
            <person name="Geng X."/>
            <person name="Song L."/>
            <person name="Sun F."/>
            <person name="Li C."/>
            <person name="Wang X."/>
            <person name="Chen A."/>
            <person name="Jin Y."/>
            <person name="Yuan Z."/>
            <person name="Yang Y."/>
            <person name="Tan S."/>
            <person name="Peatman E."/>
            <person name="Lu J."/>
            <person name="Qin Z."/>
            <person name="Dunham R."/>
            <person name="Li Z."/>
            <person name="Sonstegard T."/>
            <person name="Feng J."/>
            <person name="Danzmann R.G."/>
            <person name="Schroeder S."/>
            <person name="Scheffler B."/>
            <person name="Duke M.V."/>
            <person name="Ballard L."/>
            <person name="Kucuktas H."/>
            <person name="Kaltenboeck L."/>
            <person name="Liu H."/>
            <person name="Armbruster J."/>
            <person name="Xie Y."/>
            <person name="Kirby M.L."/>
            <person name="Tian Y."/>
            <person name="Flanagan M.E."/>
            <person name="Mu W."/>
            <person name="Waldbieser G.C."/>
        </authorList>
    </citation>
    <scope>NUCLEOTIDE SEQUENCE [LARGE SCALE GENOMIC DNA]</scope>
    <source>
        <strain evidence="2">SDA103</strain>
    </source>
</reference>
<dbReference type="PANTHER" id="PTHR36464:SF1">
    <property type="entry name" value="PROTEIN BEAN1"/>
    <property type="match status" value="1"/>
</dbReference>
<keyword evidence="2" id="KW-1185">Reference proteome</keyword>
<dbReference type="InterPro" id="IPR039352">
    <property type="entry name" value="BEAN1"/>
</dbReference>
<dbReference type="RefSeq" id="XP_017313982.1">
    <property type="nucleotide sequence ID" value="XM_017458493.3"/>
</dbReference>
<dbReference type="CTD" id="146227"/>
<dbReference type="GeneID" id="108259225"/>
<feature type="transmembrane region" description="Helical" evidence="1">
    <location>
        <begin position="14"/>
        <end position="34"/>
    </location>
</feature>
<evidence type="ECO:0000313" key="4">
    <source>
        <dbReference type="RefSeq" id="XP_017313982.1"/>
    </source>
</evidence>
<protein>
    <submittedName>
        <fullName evidence="3 4">Protein BEAN1</fullName>
    </submittedName>
</protein>
<reference evidence="3 4" key="2">
    <citation type="submission" date="2025-04" db="UniProtKB">
        <authorList>
            <consortium name="RefSeq"/>
        </authorList>
    </citation>
    <scope>IDENTIFICATION</scope>
    <source>
        <tissue evidence="3 4">Blood</tissue>
    </source>
</reference>